<keyword evidence="6 8" id="KW-0067">ATP-binding</keyword>
<evidence type="ECO:0000313" key="14">
    <source>
        <dbReference type="Proteomes" id="UP001424441"/>
    </source>
</evidence>
<sequence>MYLGLDMGTSAIKALLMNDDHTVIASATAELSISRPMVGWSEQNPLDWCQGTIDALAVLKKSHARELAMVQGIGLSGQMHGAVLLGANDEVLRPAILWNDTRSHIQAARLDADPQFRTITGNIVFPGFTAPKLVWVKENEPEIFSRVRKVLLPKDYLRLWLAGEYISDMSDSSGTSWLNTAERRWSSELLDKTDMTIEQMPDLVEGTDQAGRLRPEIAELLGLPVGTIIAGGGGDNAVSACGVGTVTANRAFISLGTSGVLFAANDQYRPNADSAVHSFCHALPQTWHQMGVILSAADSLNWFAKINDKKAADLTAELGDDLKAPGLVRFLPYLSGERTPHNDALIRGSFVGLAHGNSRADLTQAILEGVSFAIRDNFEALRVAGTTIESVTAIGGGSRSHYWLASIATVLGIPIEVPQDGDYGAAFGAVRLGMIAAHKLDPVTVCKAPVTGHIIEPVEQLRSVYEDAYQHYRSVYPALKSIHDFST</sequence>
<evidence type="ECO:0000256" key="1">
    <source>
        <dbReference type="ARBA" id="ARBA00009156"/>
    </source>
</evidence>
<protein>
    <recommendedName>
        <fullName evidence="8 10">Xylulose kinase</fullName>
        <shortName evidence="8 10">Xylulokinase</shortName>
        <ecNumber evidence="8 10">2.7.1.17</ecNumber>
    </recommendedName>
</protein>
<comment type="caution">
    <text evidence="13">The sequence shown here is derived from an EMBL/GenBank/DDBJ whole genome shotgun (WGS) entry which is preliminary data.</text>
</comment>
<dbReference type="PANTHER" id="PTHR43095:SF6">
    <property type="entry name" value="XYLULOSE KINASE"/>
    <property type="match status" value="1"/>
</dbReference>
<feature type="domain" description="Carbohydrate kinase FGGY N-terminal" evidence="11">
    <location>
        <begin position="1"/>
        <end position="242"/>
    </location>
</feature>
<proteinExistence type="inferred from homology"/>
<dbReference type="InterPro" id="IPR018483">
    <property type="entry name" value="Carb_kinase_FGGY_CS"/>
</dbReference>
<feature type="domain" description="Carbohydrate kinase FGGY C-terminal" evidence="12">
    <location>
        <begin position="252"/>
        <end position="437"/>
    </location>
</feature>
<comment type="function">
    <text evidence="8">Catalyzes the phosphorylation of D-xylulose to D-xylulose 5-phosphate.</text>
</comment>
<dbReference type="Pfam" id="PF00370">
    <property type="entry name" value="FGGY_N"/>
    <property type="match status" value="1"/>
</dbReference>
<organism evidence="13 14">
    <name type="scientific">Paenochrobactrum glaciei</name>
    <dbReference type="NCBI Taxonomy" id="486407"/>
    <lineage>
        <taxon>Bacteria</taxon>
        <taxon>Pseudomonadati</taxon>
        <taxon>Pseudomonadota</taxon>
        <taxon>Alphaproteobacteria</taxon>
        <taxon>Hyphomicrobiales</taxon>
        <taxon>Brucellaceae</taxon>
        <taxon>Paenochrobactrum</taxon>
    </lineage>
</organism>
<keyword evidence="2 8" id="KW-0859">Xylose metabolism</keyword>
<evidence type="ECO:0000256" key="10">
    <source>
        <dbReference type="RuleBase" id="RU364073"/>
    </source>
</evidence>
<keyword evidence="14" id="KW-1185">Reference proteome</keyword>
<dbReference type="Proteomes" id="UP001424441">
    <property type="component" value="Unassembled WGS sequence"/>
</dbReference>
<evidence type="ECO:0000256" key="2">
    <source>
        <dbReference type="ARBA" id="ARBA00022629"/>
    </source>
</evidence>
<evidence type="ECO:0000259" key="12">
    <source>
        <dbReference type="Pfam" id="PF02782"/>
    </source>
</evidence>
<dbReference type="Pfam" id="PF02782">
    <property type="entry name" value="FGGY_C"/>
    <property type="match status" value="1"/>
</dbReference>
<keyword evidence="3 8" id="KW-0808">Transferase</keyword>
<dbReference type="EC" id="2.7.1.17" evidence="8 10"/>
<dbReference type="InterPro" id="IPR000577">
    <property type="entry name" value="Carb_kinase_FGGY"/>
</dbReference>
<dbReference type="Gene3D" id="3.30.420.40">
    <property type="match status" value="2"/>
</dbReference>
<keyword evidence="7 8" id="KW-0119">Carbohydrate metabolism</keyword>
<dbReference type="InterPro" id="IPR043129">
    <property type="entry name" value="ATPase_NBD"/>
</dbReference>
<accession>A0ABP3RAL1</accession>
<feature type="binding site" evidence="8">
    <location>
        <begin position="79"/>
        <end position="80"/>
    </location>
    <ligand>
        <name>substrate</name>
    </ligand>
</feature>
<evidence type="ECO:0000256" key="7">
    <source>
        <dbReference type="ARBA" id="ARBA00023277"/>
    </source>
</evidence>
<evidence type="ECO:0000313" key="13">
    <source>
        <dbReference type="EMBL" id="GAA0606239.1"/>
    </source>
</evidence>
<gene>
    <name evidence="8 10 13" type="primary">xylB</name>
    <name evidence="13" type="ORF">GCM10008943_22320</name>
</gene>
<keyword evidence="5 8" id="KW-0418">Kinase</keyword>
<evidence type="ECO:0000259" key="11">
    <source>
        <dbReference type="Pfam" id="PF00370"/>
    </source>
</evidence>
<evidence type="ECO:0000256" key="9">
    <source>
        <dbReference type="RuleBase" id="RU003733"/>
    </source>
</evidence>
<evidence type="ECO:0000256" key="3">
    <source>
        <dbReference type="ARBA" id="ARBA00022679"/>
    </source>
</evidence>
<feature type="site" description="Important for activity" evidence="8">
    <location>
        <position position="6"/>
    </location>
</feature>
<dbReference type="SUPFAM" id="SSF53067">
    <property type="entry name" value="Actin-like ATPase domain"/>
    <property type="match status" value="2"/>
</dbReference>
<dbReference type="InterPro" id="IPR006000">
    <property type="entry name" value="Xylulokinase"/>
</dbReference>
<evidence type="ECO:0000256" key="8">
    <source>
        <dbReference type="HAMAP-Rule" id="MF_02220"/>
    </source>
</evidence>
<evidence type="ECO:0000256" key="6">
    <source>
        <dbReference type="ARBA" id="ARBA00022840"/>
    </source>
</evidence>
<evidence type="ECO:0000256" key="4">
    <source>
        <dbReference type="ARBA" id="ARBA00022741"/>
    </source>
</evidence>
<evidence type="ECO:0000256" key="5">
    <source>
        <dbReference type="ARBA" id="ARBA00022777"/>
    </source>
</evidence>
<keyword evidence="4 8" id="KW-0547">Nucleotide-binding</keyword>
<dbReference type="EMBL" id="BAAADE010000003">
    <property type="protein sequence ID" value="GAA0606239.1"/>
    <property type="molecule type" value="Genomic_DNA"/>
</dbReference>
<dbReference type="InterPro" id="IPR018484">
    <property type="entry name" value="FGGY_N"/>
</dbReference>
<dbReference type="NCBIfam" id="TIGR01312">
    <property type="entry name" value="XylB"/>
    <property type="match status" value="1"/>
</dbReference>
<dbReference type="PROSITE" id="PS00933">
    <property type="entry name" value="FGGY_KINASES_1"/>
    <property type="match status" value="1"/>
</dbReference>
<name>A0ABP3RAL1_9HYPH</name>
<reference evidence="14" key="1">
    <citation type="journal article" date="2019" name="Int. J. Syst. Evol. Microbiol.">
        <title>The Global Catalogue of Microorganisms (GCM) 10K type strain sequencing project: providing services to taxonomists for standard genome sequencing and annotation.</title>
        <authorList>
            <consortium name="The Broad Institute Genomics Platform"/>
            <consortium name="The Broad Institute Genome Sequencing Center for Infectious Disease"/>
            <person name="Wu L."/>
            <person name="Ma J."/>
        </authorList>
    </citation>
    <scope>NUCLEOTIDE SEQUENCE [LARGE SCALE GENOMIC DNA]</scope>
    <source>
        <strain evidence="14">JCM 15115</strain>
    </source>
</reference>
<dbReference type="PROSITE" id="PS00445">
    <property type="entry name" value="FGGY_KINASES_2"/>
    <property type="match status" value="1"/>
</dbReference>
<comment type="similarity">
    <text evidence="1 8 9">Belongs to the FGGY kinase family.</text>
</comment>
<dbReference type="RefSeq" id="WP_343805511.1">
    <property type="nucleotide sequence ID" value="NZ_BAAADE010000003.1"/>
</dbReference>
<dbReference type="InterPro" id="IPR018485">
    <property type="entry name" value="FGGY_C"/>
</dbReference>
<dbReference type="CDD" id="cd07808">
    <property type="entry name" value="ASKHA_NBD_FGGY_EcXK-like"/>
    <property type="match status" value="1"/>
</dbReference>
<dbReference type="HAMAP" id="MF_02220">
    <property type="entry name" value="XylB"/>
    <property type="match status" value="1"/>
</dbReference>
<dbReference type="PIRSF" id="PIRSF000538">
    <property type="entry name" value="GlpK"/>
    <property type="match status" value="1"/>
</dbReference>
<dbReference type="InterPro" id="IPR050406">
    <property type="entry name" value="FGGY_Carb_Kinase"/>
</dbReference>
<comment type="catalytic activity">
    <reaction evidence="8 10">
        <text>D-xylulose + ATP = D-xylulose 5-phosphate + ADP + H(+)</text>
        <dbReference type="Rhea" id="RHEA:10964"/>
        <dbReference type="ChEBI" id="CHEBI:15378"/>
        <dbReference type="ChEBI" id="CHEBI:17140"/>
        <dbReference type="ChEBI" id="CHEBI:30616"/>
        <dbReference type="ChEBI" id="CHEBI:57737"/>
        <dbReference type="ChEBI" id="CHEBI:456216"/>
        <dbReference type="EC" id="2.7.1.17"/>
    </reaction>
</comment>
<feature type="active site" description="Proton acceptor" evidence="8">
    <location>
        <position position="235"/>
    </location>
</feature>
<dbReference type="PANTHER" id="PTHR43095">
    <property type="entry name" value="SUGAR KINASE"/>
    <property type="match status" value="1"/>
</dbReference>